<evidence type="ECO:0000313" key="2">
    <source>
        <dbReference type="EMBL" id="MCI62282.1"/>
    </source>
</evidence>
<name>A0A392TMS8_9FABA</name>
<dbReference type="Proteomes" id="UP000265520">
    <property type="component" value="Unassembled WGS sequence"/>
</dbReference>
<comment type="caution">
    <text evidence="2">The sequence shown here is derived from an EMBL/GenBank/DDBJ whole genome shotgun (WGS) entry which is preliminary data.</text>
</comment>
<reference evidence="2 3" key="1">
    <citation type="journal article" date="2018" name="Front. Plant Sci.">
        <title>Red Clover (Trifolium pratense) and Zigzag Clover (T. medium) - A Picture of Genomic Similarities and Differences.</title>
        <authorList>
            <person name="Dluhosova J."/>
            <person name="Istvanek J."/>
            <person name="Nedelnik J."/>
            <person name="Repkova J."/>
        </authorList>
    </citation>
    <scope>NUCLEOTIDE SEQUENCE [LARGE SCALE GENOMIC DNA]</scope>
    <source>
        <strain evidence="3">cv. 10/8</strain>
        <tissue evidence="2">Leaf</tissue>
    </source>
</reference>
<dbReference type="EMBL" id="LXQA010616200">
    <property type="protein sequence ID" value="MCI62282.1"/>
    <property type="molecule type" value="Genomic_DNA"/>
</dbReference>
<protein>
    <submittedName>
        <fullName evidence="2">Uncharacterized protein</fullName>
    </submittedName>
</protein>
<evidence type="ECO:0000256" key="1">
    <source>
        <dbReference type="SAM" id="MobiDB-lite"/>
    </source>
</evidence>
<proteinExistence type="predicted"/>
<accession>A0A392TMS8</accession>
<evidence type="ECO:0000313" key="3">
    <source>
        <dbReference type="Proteomes" id="UP000265520"/>
    </source>
</evidence>
<feature type="compositionally biased region" description="Basic and acidic residues" evidence="1">
    <location>
        <begin position="1"/>
        <end position="19"/>
    </location>
</feature>
<keyword evidence="3" id="KW-1185">Reference proteome</keyword>
<feature type="region of interest" description="Disordered" evidence="1">
    <location>
        <begin position="1"/>
        <end position="26"/>
    </location>
</feature>
<sequence>DKGDQPSTKDDVREGKKVVEQGGHGGCSFKEVVSTKEVWRGKEGRVVEVSGVASASHAGVGEEG</sequence>
<dbReference type="AlphaFoldDB" id="A0A392TMS8"/>
<feature type="non-terminal residue" evidence="2">
    <location>
        <position position="64"/>
    </location>
</feature>
<feature type="non-terminal residue" evidence="2">
    <location>
        <position position="1"/>
    </location>
</feature>
<organism evidence="2 3">
    <name type="scientific">Trifolium medium</name>
    <dbReference type="NCBI Taxonomy" id="97028"/>
    <lineage>
        <taxon>Eukaryota</taxon>
        <taxon>Viridiplantae</taxon>
        <taxon>Streptophyta</taxon>
        <taxon>Embryophyta</taxon>
        <taxon>Tracheophyta</taxon>
        <taxon>Spermatophyta</taxon>
        <taxon>Magnoliopsida</taxon>
        <taxon>eudicotyledons</taxon>
        <taxon>Gunneridae</taxon>
        <taxon>Pentapetalae</taxon>
        <taxon>rosids</taxon>
        <taxon>fabids</taxon>
        <taxon>Fabales</taxon>
        <taxon>Fabaceae</taxon>
        <taxon>Papilionoideae</taxon>
        <taxon>50 kb inversion clade</taxon>
        <taxon>NPAAA clade</taxon>
        <taxon>Hologalegina</taxon>
        <taxon>IRL clade</taxon>
        <taxon>Trifolieae</taxon>
        <taxon>Trifolium</taxon>
    </lineage>
</organism>